<protein>
    <submittedName>
        <fullName evidence="2">Uncharacterized protein</fullName>
    </submittedName>
</protein>
<dbReference type="EMBL" id="BPLQ01009455">
    <property type="protein sequence ID" value="GIY44105.1"/>
    <property type="molecule type" value="Genomic_DNA"/>
</dbReference>
<evidence type="ECO:0000313" key="2">
    <source>
        <dbReference type="EMBL" id="GIY44105.1"/>
    </source>
</evidence>
<keyword evidence="1" id="KW-0472">Membrane</keyword>
<dbReference type="AlphaFoldDB" id="A0AAV4TH90"/>
<keyword evidence="3" id="KW-1185">Reference proteome</keyword>
<sequence>MRRSSRLLVIRRYSGPGIYPLVSTPSDSIVKMAKELPRRLKDQSSNSNRITTLLHRSSGVCLITLVRLSPAFPGLYCDSRPGWMPSASWDCFPFLFQEGISYLKERDSISNRITTFFPICSGVCLIALVVFFLPSPVFIAIRLGWMTSASWDCCLPFLSKNESVIAASETERTRLDLQPHYDSFAQMQWRVSYCISRLLRAFTDLYCDSRSGWMPSASWDCCPLLSKNESSLLIEFFAASETERTRLDLQSHHDFHAQMQWRVSYYISRLQSAFTGLYCDSWLSCMPSVSWDG</sequence>
<accession>A0AAV4TH90</accession>
<dbReference type="Proteomes" id="UP001054837">
    <property type="component" value="Unassembled WGS sequence"/>
</dbReference>
<keyword evidence="1" id="KW-0812">Transmembrane</keyword>
<comment type="caution">
    <text evidence="2">The sequence shown here is derived from an EMBL/GenBank/DDBJ whole genome shotgun (WGS) entry which is preliminary data.</text>
</comment>
<feature type="transmembrane region" description="Helical" evidence="1">
    <location>
        <begin position="113"/>
        <end position="133"/>
    </location>
</feature>
<proteinExistence type="predicted"/>
<evidence type="ECO:0000256" key="1">
    <source>
        <dbReference type="SAM" id="Phobius"/>
    </source>
</evidence>
<reference evidence="2 3" key="1">
    <citation type="submission" date="2021-06" db="EMBL/GenBank/DDBJ databases">
        <title>Caerostris darwini draft genome.</title>
        <authorList>
            <person name="Kono N."/>
            <person name="Arakawa K."/>
        </authorList>
    </citation>
    <scope>NUCLEOTIDE SEQUENCE [LARGE SCALE GENOMIC DNA]</scope>
</reference>
<evidence type="ECO:0000313" key="3">
    <source>
        <dbReference type="Proteomes" id="UP001054837"/>
    </source>
</evidence>
<organism evidence="2 3">
    <name type="scientific">Caerostris darwini</name>
    <dbReference type="NCBI Taxonomy" id="1538125"/>
    <lineage>
        <taxon>Eukaryota</taxon>
        <taxon>Metazoa</taxon>
        <taxon>Ecdysozoa</taxon>
        <taxon>Arthropoda</taxon>
        <taxon>Chelicerata</taxon>
        <taxon>Arachnida</taxon>
        <taxon>Araneae</taxon>
        <taxon>Araneomorphae</taxon>
        <taxon>Entelegynae</taxon>
        <taxon>Araneoidea</taxon>
        <taxon>Araneidae</taxon>
        <taxon>Caerostris</taxon>
    </lineage>
</organism>
<keyword evidence="1" id="KW-1133">Transmembrane helix</keyword>
<gene>
    <name evidence="2" type="ORF">CDAR_592381</name>
</gene>
<name>A0AAV4TH90_9ARAC</name>